<proteinExistence type="predicted"/>
<reference evidence="1" key="1">
    <citation type="submission" date="2023-03" db="EMBL/GenBank/DDBJ databases">
        <title>Massive genome expansion in bonnet fungi (Mycena s.s.) driven by repeated elements and novel gene families across ecological guilds.</title>
        <authorList>
            <consortium name="Lawrence Berkeley National Laboratory"/>
            <person name="Harder C.B."/>
            <person name="Miyauchi S."/>
            <person name="Viragh M."/>
            <person name="Kuo A."/>
            <person name="Thoen E."/>
            <person name="Andreopoulos B."/>
            <person name="Lu D."/>
            <person name="Skrede I."/>
            <person name="Drula E."/>
            <person name="Henrissat B."/>
            <person name="Morin E."/>
            <person name="Kohler A."/>
            <person name="Barry K."/>
            <person name="LaButti K."/>
            <person name="Morin E."/>
            <person name="Salamov A."/>
            <person name="Lipzen A."/>
            <person name="Mereny Z."/>
            <person name="Hegedus B."/>
            <person name="Baldrian P."/>
            <person name="Stursova M."/>
            <person name="Weitz H."/>
            <person name="Taylor A."/>
            <person name="Grigoriev I.V."/>
            <person name="Nagy L.G."/>
            <person name="Martin F."/>
            <person name="Kauserud H."/>
        </authorList>
    </citation>
    <scope>NUCLEOTIDE SEQUENCE</scope>
    <source>
        <strain evidence="1">CBHHK200</strain>
    </source>
</reference>
<comment type="caution">
    <text evidence="1">The sequence shown here is derived from an EMBL/GenBank/DDBJ whole genome shotgun (WGS) entry which is preliminary data.</text>
</comment>
<evidence type="ECO:0000313" key="2">
    <source>
        <dbReference type="Proteomes" id="UP001218188"/>
    </source>
</evidence>
<dbReference type="AlphaFoldDB" id="A0AAD6T331"/>
<gene>
    <name evidence="1" type="ORF">C8F04DRAFT_360882</name>
</gene>
<evidence type="ECO:0000313" key="1">
    <source>
        <dbReference type="EMBL" id="KAJ7038414.1"/>
    </source>
</evidence>
<organism evidence="1 2">
    <name type="scientific">Mycena alexandri</name>
    <dbReference type="NCBI Taxonomy" id="1745969"/>
    <lineage>
        <taxon>Eukaryota</taxon>
        <taxon>Fungi</taxon>
        <taxon>Dikarya</taxon>
        <taxon>Basidiomycota</taxon>
        <taxon>Agaricomycotina</taxon>
        <taxon>Agaricomycetes</taxon>
        <taxon>Agaricomycetidae</taxon>
        <taxon>Agaricales</taxon>
        <taxon>Marasmiineae</taxon>
        <taxon>Mycenaceae</taxon>
        <taxon>Mycena</taxon>
    </lineage>
</organism>
<dbReference type="Proteomes" id="UP001218188">
    <property type="component" value="Unassembled WGS sequence"/>
</dbReference>
<sequence length="194" mass="21694">MEGPLEAEFPMEDSEFNSYGGGIFSGSHHFTVAGGTFKNITKNYISGSDVSPDFRMIPMGGIDLQRQIRTNEVRVDGDSGVVFRQSRGCVRRVYSAKVEGHRADMTIAIYEGDTAEEVLFISSVSNVTILTLSGMAARYCQVHNSPSSSYPAALRGRKFGAHTRRFVPWWCDFYFWTDCCIAQEIRSHFIQPVP</sequence>
<name>A0AAD6T331_9AGAR</name>
<keyword evidence="2" id="KW-1185">Reference proteome</keyword>
<accession>A0AAD6T331</accession>
<dbReference type="EMBL" id="JARJCM010000032">
    <property type="protein sequence ID" value="KAJ7038414.1"/>
    <property type="molecule type" value="Genomic_DNA"/>
</dbReference>
<protein>
    <submittedName>
        <fullName evidence="1">Uncharacterized protein</fullName>
    </submittedName>
</protein>